<dbReference type="RefSeq" id="WP_151759639.1">
    <property type="nucleotide sequence ID" value="NZ_BKZW01000005.1"/>
</dbReference>
<gene>
    <name evidence="1" type="ORF">KDW_62370</name>
</gene>
<keyword evidence="2" id="KW-1185">Reference proteome</keyword>
<dbReference type="Proteomes" id="UP000326912">
    <property type="component" value="Unassembled WGS sequence"/>
</dbReference>
<reference evidence="1 2" key="1">
    <citation type="submission" date="2019-10" db="EMBL/GenBank/DDBJ databases">
        <title>Dictyobacter vulcani sp. nov., within the class Ktedonobacteria, isolated from soil of volcanic Mt. Zao.</title>
        <authorList>
            <person name="Zheng Y."/>
            <person name="Wang C.M."/>
            <person name="Sakai Y."/>
            <person name="Abe K."/>
            <person name="Yokota A."/>
            <person name="Yabe S."/>
        </authorList>
    </citation>
    <scope>NUCLEOTIDE SEQUENCE [LARGE SCALE GENOMIC DNA]</scope>
    <source>
        <strain evidence="1 2">W12</strain>
    </source>
</reference>
<name>A0A5J4KVT0_9CHLR</name>
<proteinExistence type="predicted"/>
<organism evidence="1 2">
    <name type="scientific">Dictyobacter vulcani</name>
    <dbReference type="NCBI Taxonomy" id="2607529"/>
    <lineage>
        <taxon>Bacteria</taxon>
        <taxon>Bacillati</taxon>
        <taxon>Chloroflexota</taxon>
        <taxon>Ktedonobacteria</taxon>
        <taxon>Ktedonobacterales</taxon>
        <taxon>Dictyobacteraceae</taxon>
        <taxon>Dictyobacter</taxon>
    </lineage>
</organism>
<dbReference type="EMBL" id="BKZW01000005">
    <property type="protein sequence ID" value="GER92075.1"/>
    <property type="molecule type" value="Genomic_DNA"/>
</dbReference>
<sequence length="68" mass="7655">MGNGTLAIEDSALRMMLAENPDGAYADAQIDDYGQLPRSQFPWRPPLRMEVRARSSVGPQTRRPLLRI</sequence>
<dbReference type="AlphaFoldDB" id="A0A5J4KVT0"/>
<accession>A0A5J4KVT0</accession>
<evidence type="ECO:0000313" key="1">
    <source>
        <dbReference type="EMBL" id="GER92075.1"/>
    </source>
</evidence>
<protein>
    <submittedName>
        <fullName evidence="1">Uncharacterized protein</fullName>
    </submittedName>
</protein>
<comment type="caution">
    <text evidence="1">The sequence shown here is derived from an EMBL/GenBank/DDBJ whole genome shotgun (WGS) entry which is preliminary data.</text>
</comment>
<evidence type="ECO:0000313" key="2">
    <source>
        <dbReference type="Proteomes" id="UP000326912"/>
    </source>
</evidence>